<dbReference type="InterPro" id="IPR036291">
    <property type="entry name" value="NAD(P)-bd_dom_sf"/>
</dbReference>
<evidence type="ECO:0000259" key="1">
    <source>
        <dbReference type="Pfam" id="PF01370"/>
    </source>
</evidence>
<keyword evidence="3" id="KW-1185">Reference proteome</keyword>
<dbReference type="RefSeq" id="WP_377941651.1">
    <property type="nucleotide sequence ID" value="NZ_JBHUCX010000014.1"/>
</dbReference>
<dbReference type="PANTHER" id="PTHR43245">
    <property type="entry name" value="BIFUNCTIONAL POLYMYXIN RESISTANCE PROTEIN ARNA"/>
    <property type="match status" value="1"/>
</dbReference>
<gene>
    <name evidence="2" type="ORF">ACFSB2_04625</name>
</gene>
<dbReference type="EMBL" id="JBHUCX010000014">
    <property type="protein sequence ID" value="MFD1673994.1"/>
    <property type="molecule type" value="Genomic_DNA"/>
</dbReference>
<protein>
    <submittedName>
        <fullName evidence="2">NAD-dependent epimerase/dehydratase family protein</fullName>
    </submittedName>
</protein>
<sequence>MDEKLILVTGGCGYIGIHVVKRLLRMGHAVRIVDKLIWGTFGLEQLSERVELINADVRNVDPRWFQGVDAVIHLAGLSNDPTAEFDMGANYSINYIASKNLVASAKEMGVRIFTYASSAAIYGFHIDDLANEQNEVFPQSDYARTKLMAEQEILKEANDQFATVVLRQGTLFGYSPRMRWDLAVNTFVMQGMRDGVITVHGTGEVWRPMIHVTDIANAHIQCVEAEQKQVNGEIFNLVTTNVKIIDLANQVRDILDDDGVGAQVKLSGATDTRNYRIDGSKFERLVGYNSTVSIEQGVREIMAQFASGGLNTDFDNPKYYNMRWLECMLELEQYFMHYQKAL</sequence>
<dbReference type="InterPro" id="IPR050177">
    <property type="entry name" value="Lipid_A_modif_metabolic_enz"/>
</dbReference>
<name>A0ABW4JC94_9BACL</name>
<dbReference type="Proteomes" id="UP001597079">
    <property type="component" value="Unassembled WGS sequence"/>
</dbReference>
<accession>A0ABW4JC94</accession>
<proteinExistence type="predicted"/>
<dbReference type="CDD" id="cd08946">
    <property type="entry name" value="SDR_e"/>
    <property type="match status" value="1"/>
</dbReference>
<reference evidence="3" key="1">
    <citation type="journal article" date="2019" name="Int. J. Syst. Evol. Microbiol.">
        <title>The Global Catalogue of Microorganisms (GCM) 10K type strain sequencing project: providing services to taxonomists for standard genome sequencing and annotation.</title>
        <authorList>
            <consortium name="The Broad Institute Genomics Platform"/>
            <consortium name="The Broad Institute Genome Sequencing Center for Infectious Disease"/>
            <person name="Wu L."/>
            <person name="Ma J."/>
        </authorList>
    </citation>
    <scope>NUCLEOTIDE SEQUENCE [LARGE SCALE GENOMIC DNA]</scope>
    <source>
        <strain evidence="3">CGMCC 1.12286</strain>
    </source>
</reference>
<comment type="caution">
    <text evidence="2">The sequence shown here is derived from an EMBL/GenBank/DDBJ whole genome shotgun (WGS) entry which is preliminary data.</text>
</comment>
<dbReference type="SUPFAM" id="SSF51735">
    <property type="entry name" value="NAD(P)-binding Rossmann-fold domains"/>
    <property type="match status" value="1"/>
</dbReference>
<evidence type="ECO:0000313" key="2">
    <source>
        <dbReference type="EMBL" id="MFD1673994.1"/>
    </source>
</evidence>
<dbReference type="InterPro" id="IPR001509">
    <property type="entry name" value="Epimerase_deHydtase"/>
</dbReference>
<dbReference type="PANTHER" id="PTHR43245:SF23">
    <property type="entry name" value="NAD(P)-BINDING DOMAIN-CONTAINING PROTEIN"/>
    <property type="match status" value="1"/>
</dbReference>
<evidence type="ECO:0000313" key="3">
    <source>
        <dbReference type="Proteomes" id="UP001597079"/>
    </source>
</evidence>
<dbReference type="Pfam" id="PF01370">
    <property type="entry name" value="Epimerase"/>
    <property type="match status" value="1"/>
</dbReference>
<organism evidence="2 3">
    <name type="scientific">Alicyclobacillus fodiniaquatilis</name>
    <dbReference type="NCBI Taxonomy" id="1661150"/>
    <lineage>
        <taxon>Bacteria</taxon>
        <taxon>Bacillati</taxon>
        <taxon>Bacillota</taxon>
        <taxon>Bacilli</taxon>
        <taxon>Bacillales</taxon>
        <taxon>Alicyclobacillaceae</taxon>
        <taxon>Alicyclobacillus</taxon>
    </lineage>
</organism>
<feature type="domain" description="NAD-dependent epimerase/dehydratase" evidence="1">
    <location>
        <begin position="6"/>
        <end position="237"/>
    </location>
</feature>
<dbReference type="Gene3D" id="3.40.50.720">
    <property type="entry name" value="NAD(P)-binding Rossmann-like Domain"/>
    <property type="match status" value="1"/>
</dbReference>